<dbReference type="Gene3D" id="3.90.1170.40">
    <property type="entry name" value="Molybdopterin biosynthesis MoaE subunit"/>
    <property type="match status" value="1"/>
</dbReference>
<dbReference type="PANTHER" id="PTHR43764:SF1">
    <property type="entry name" value="MOLYBDOPTERIN MOLYBDOTRANSFERASE"/>
    <property type="match status" value="1"/>
</dbReference>
<dbReference type="SMART" id="SM00852">
    <property type="entry name" value="MoCF_biosynth"/>
    <property type="match status" value="1"/>
</dbReference>
<protein>
    <submittedName>
        <fullName evidence="5">Molybdenum cofactor synthesis domain-containing protein</fullName>
    </submittedName>
</protein>
<dbReference type="Pfam" id="PF02391">
    <property type="entry name" value="MoaE"/>
    <property type="match status" value="1"/>
</dbReference>
<dbReference type="Pfam" id="PF00994">
    <property type="entry name" value="MoCF_biosynth"/>
    <property type="match status" value="1"/>
</dbReference>
<dbReference type="InterPro" id="IPR008284">
    <property type="entry name" value="MoCF_biosynth_CS"/>
</dbReference>
<evidence type="ECO:0000259" key="4">
    <source>
        <dbReference type="SMART" id="SM00852"/>
    </source>
</evidence>
<dbReference type="OrthoDB" id="9794429at2"/>
<sequence>MSVARVITASNRASAGVYEDRTGPVIAAWLAERGYTVPEPVVVPDGDPVAAALRDAVAEGVDVVVTTGGTGISPTDRTPEATRSVLDYEVPGLADAVRAAGLPKVPTAVLSRGVAGVAGRTLVVNLPGSTGGVRDGLGVLADVLDHAVEQLKGVDHPRPGQGDHAGQHGGHAAQHGHDAPRFQGPAQLRRAVVTEEPLSVDEHAVLVGDAGTGAVVTFAGTVRDHDHGRDVLTLDYTGHPSAAEVVERVAAEVGARHPGLRAVAVSHRIGPLKVGDVALAVAVAAEHRREAFVACAELVDEVKAQLPIWKHQTFADGTDEWVNCP</sequence>
<reference evidence="5 6" key="1">
    <citation type="submission" date="2019-03" db="EMBL/GenBank/DDBJ databases">
        <title>Genomic Encyclopedia of Type Strains, Phase IV (KMG-IV): sequencing the most valuable type-strain genomes for metagenomic binning, comparative biology and taxonomic classification.</title>
        <authorList>
            <person name="Goeker M."/>
        </authorList>
    </citation>
    <scope>NUCLEOTIDE SEQUENCE [LARGE SCALE GENOMIC DNA]</scope>
    <source>
        <strain evidence="5 6">DSM 45361</strain>
    </source>
</reference>
<dbReference type="SUPFAM" id="SSF54690">
    <property type="entry name" value="Molybdopterin synthase subunit MoaE"/>
    <property type="match status" value="1"/>
</dbReference>
<accession>A0A4R6SL08</accession>
<evidence type="ECO:0000313" key="5">
    <source>
        <dbReference type="EMBL" id="TDQ04554.1"/>
    </source>
</evidence>
<evidence type="ECO:0000256" key="2">
    <source>
        <dbReference type="ARBA" id="ARBA00023150"/>
    </source>
</evidence>
<name>A0A4R6SL08_LABRH</name>
<comment type="caution">
    <text evidence="5">The sequence shown here is derived from an EMBL/GenBank/DDBJ whole genome shotgun (WGS) entry which is preliminary data.</text>
</comment>
<dbReference type="CDD" id="cd00886">
    <property type="entry name" value="MogA_MoaB"/>
    <property type="match status" value="1"/>
</dbReference>
<dbReference type="RefSeq" id="WP_133847435.1">
    <property type="nucleotide sequence ID" value="NZ_SNXZ01000001.1"/>
</dbReference>
<dbReference type="PANTHER" id="PTHR43764">
    <property type="entry name" value="MOLYBDENUM COFACTOR BIOSYNTHESIS"/>
    <property type="match status" value="1"/>
</dbReference>
<proteinExistence type="predicted"/>
<evidence type="ECO:0000256" key="1">
    <source>
        <dbReference type="ARBA" id="ARBA00005046"/>
    </source>
</evidence>
<dbReference type="Proteomes" id="UP000295444">
    <property type="component" value="Unassembled WGS sequence"/>
</dbReference>
<feature type="region of interest" description="Disordered" evidence="3">
    <location>
        <begin position="153"/>
        <end position="182"/>
    </location>
</feature>
<comment type="pathway">
    <text evidence="1">Cofactor biosynthesis; molybdopterin biosynthesis.</text>
</comment>
<dbReference type="Gene3D" id="3.40.980.10">
    <property type="entry name" value="MoaB/Mog-like domain"/>
    <property type="match status" value="1"/>
</dbReference>
<dbReference type="EMBL" id="SNXZ01000001">
    <property type="protein sequence ID" value="TDQ04554.1"/>
    <property type="molecule type" value="Genomic_DNA"/>
</dbReference>
<dbReference type="InterPro" id="IPR003448">
    <property type="entry name" value="Mopterin_biosynth_MoaE"/>
</dbReference>
<dbReference type="CDD" id="cd00756">
    <property type="entry name" value="MoaE"/>
    <property type="match status" value="1"/>
</dbReference>
<dbReference type="AlphaFoldDB" id="A0A4R6SL08"/>
<dbReference type="UniPathway" id="UPA00344"/>
<evidence type="ECO:0000313" key="6">
    <source>
        <dbReference type="Proteomes" id="UP000295444"/>
    </source>
</evidence>
<dbReference type="NCBIfam" id="TIGR00177">
    <property type="entry name" value="molyb_syn"/>
    <property type="match status" value="1"/>
</dbReference>
<gene>
    <name evidence="5" type="ORF">EV186_101506</name>
</gene>
<organism evidence="5 6">
    <name type="scientific">Labedaea rhizosphaerae</name>
    <dbReference type="NCBI Taxonomy" id="598644"/>
    <lineage>
        <taxon>Bacteria</taxon>
        <taxon>Bacillati</taxon>
        <taxon>Actinomycetota</taxon>
        <taxon>Actinomycetes</taxon>
        <taxon>Pseudonocardiales</taxon>
        <taxon>Pseudonocardiaceae</taxon>
        <taxon>Labedaea</taxon>
    </lineage>
</organism>
<dbReference type="GO" id="GO:0006777">
    <property type="term" value="P:Mo-molybdopterin cofactor biosynthetic process"/>
    <property type="evidence" value="ECO:0007669"/>
    <property type="project" value="UniProtKB-KW"/>
</dbReference>
<feature type="domain" description="MoaB/Mog" evidence="4">
    <location>
        <begin position="5"/>
        <end position="147"/>
    </location>
</feature>
<dbReference type="InterPro" id="IPR051920">
    <property type="entry name" value="MPT_Adenylyltrnsfr/MoaC-Rel"/>
</dbReference>
<dbReference type="InterPro" id="IPR001453">
    <property type="entry name" value="MoaB/Mog_dom"/>
</dbReference>
<keyword evidence="6" id="KW-1185">Reference proteome</keyword>
<keyword evidence="2" id="KW-0501">Molybdenum cofactor biosynthesis</keyword>
<dbReference type="SUPFAM" id="SSF53218">
    <property type="entry name" value="Molybdenum cofactor biosynthesis proteins"/>
    <property type="match status" value="1"/>
</dbReference>
<dbReference type="InterPro" id="IPR036563">
    <property type="entry name" value="MoaE_sf"/>
</dbReference>
<dbReference type="PROSITE" id="PS01078">
    <property type="entry name" value="MOCF_BIOSYNTHESIS_1"/>
    <property type="match status" value="1"/>
</dbReference>
<evidence type="ECO:0000256" key="3">
    <source>
        <dbReference type="SAM" id="MobiDB-lite"/>
    </source>
</evidence>
<dbReference type="InterPro" id="IPR036425">
    <property type="entry name" value="MoaB/Mog-like_dom_sf"/>
</dbReference>